<dbReference type="CTD" id="1120"/>
<dbReference type="GO" id="GO:0004305">
    <property type="term" value="F:ethanolamine kinase activity"/>
    <property type="evidence" value="ECO:0007669"/>
    <property type="project" value="UniProtKB-EC"/>
</dbReference>
<reference evidence="7" key="1">
    <citation type="submission" date="2025-08" db="UniProtKB">
        <authorList>
            <consortium name="RefSeq"/>
        </authorList>
    </citation>
    <scope>IDENTIFICATION</scope>
    <source>
        <tissue evidence="7">Sperm</tissue>
    </source>
</reference>
<dbReference type="SUPFAM" id="SSF56112">
    <property type="entry name" value="Protein kinase-like (PK-like)"/>
    <property type="match status" value="1"/>
</dbReference>
<keyword evidence="1" id="KW-0594">Phospholipid biosynthesis</keyword>
<dbReference type="AlphaFoldDB" id="A0AAJ7ST27"/>
<evidence type="ECO:0000256" key="4">
    <source>
        <dbReference type="ARBA" id="ARBA00038211"/>
    </source>
</evidence>
<evidence type="ECO:0000313" key="7">
    <source>
        <dbReference type="RefSeq" id="XP_032805045.1"/>
    </source>
</evidence>
<gene>
    <name evidence="7" type="primary">CHKB</name>
</gene>
<name>A0AAJ7ST27_PETMA</name>
<keyword evidence="1" id="KW-0443">Lipid metabolism</keyword>
<sequence length="433" mass="50135">MIEALARAAVLAARVLRPGRTHRHIRCGNVRSLHISRTCSRSCRDNFSDKGKVTSDGICMKAVAVQKAQQLNLRSEVPPEMRRWAYECCREYLAGTWKHISEEDFIISVVTGGLSNLLYTCMLRSDVPSMGGEPRQVLLRMYGAILQVQDPRSLVLESVMFATLAERKLGPALYGVFPEGRLEEFIPSKRLSCMDLKDPELSALIACKMAQFHSMKVPLNKEPKWLYDSIERYLNQVMKLDFSESSKKIKYDDLLACDLPNELQRLRDILNATPSPVVFCHNDCQEGNILLLDESSEKSKKLMLIDFEYCSYNYRGFDIGNHFCEWIYDYACDTWPYFHSDAKRYPTLDQQTNFLRNYIMEYQGREHNISAAQSDKHVAQMLFEVNRFALASHFYWGLWAILQAKMSSISFGYLEYAQDRFKMYFTQKRDMEG</sequence>
<dbReference type="Gene3D" id="3.90.1200.10">
    <property type="match status" value="1"/>
</dbReference>
<keyword evidence="2" id="KW-1208">Phospholipid metabolism</keyword>
<keyword evidence="7" id="KW-0418">Kinase</keyword>
<dbReference type="EC" id="2.7.1.82" evidence="5"/>
<dbReference type="RefSeq" id="XP_032805045.1">
    <property type="nucleotide sequence ID" value="XM_032949154.1"/>
</dbReference>
<proteinExistence type="inferred from homology"/>
<comment type="pathway">
    <text evidence="3">Phospholipid metabolism; phosphatidylethanolamine biosynthesis; phosphatidylethanolamine from ethanolamine: step 1/3.</text>
</comment>
<evidence type="ECO:0000313" key="6">
    <source>
        <dbReference type="Proteomes" id="UP001318040"/>
    </source>
</evidence>
<dbReference type="Gene3D" id="3.30.200.20">
    <property type="entry name" value="Phosphorylase Kinase, domain 1"/>
    <property type="match status" value="1"/>
</dbReference>
<dbReference type="GO" id="GO:0004103">
    <property type="term" value="F:choline kinase activity"/>
    <property type="evidence" value="ECO:0007669"/>
    <property type="project" value="TreeGrafter"/>
</dbReference>
<evidence type="ECO:0000256" key="3">
    <source>
        <dbReference type="ARBA" id="ARBA00037883"/>
    </source>
</evidence>
<dbReference type="Proteomes" id="UP001318040">
    <property type="component" value="Chromosome 7"/>
</dbReference>
<keyword evidence="7" id="KW-0808">Transferase</keyword>
<dbReference type="KEGG" id="pmrn:116939987"/>
<protein>
    <recommendedName>
        <fullName evidence="5">ethanolamine kinase</fullName>
        <ecNumber evidence="5">2.7.1.82</ecNumber>
    </recommendedName>
</protein>
<dbReference type="GO" id="GO:0005737">
    <property type="term" value="C:cytoplasm"/>
    <property type="evidence" value="ECO:0007669"/>
    <property type="project" value="TreeGrafter"/>
</dbReference>
<evidence type="ECO:0000256" key="5">
    <source>
        <dbReference type="ARBA" id="ARBA00038874"/>
    </source>
</evidence>
<evidence type="ECO:0000256" key="2">
    <source>
        <dbReference type="ARBA" id="ARBA00023264"/>
    </source>
</evidence>
<dbReference type="InterPro" id="IPR011009">
    <property type="entry name" value="Kinase-like_dom_sf"/>
</dbReference>
<evidence type="ECO:0000256" key="1">
    <source>
        <dbReference type="ARBA" id="ARBA00023209"/>
    </source>
</evidence>
<dbReference type="GO" id="GO:0006646">
    <property type="term" value="P:phosphatidylethanolamine biosynthetic process"/>
    <property type="evidence" value="ECO:0007669"/>
    <property type="project" value="TreeGrafter"/>
</dbReference>
<organism evidence="6 7">
    <name type="scientific">Petromyzon marinus</name>
    <name type="common">Sea lamprey</name>
    <dbReference type="NCBI Taxonomy" id="7757"/>
    <lineage>
        <taxon>Eukaryota</taxon>
        <taxon>Metazoa</taxon>
        <taxon>Chordata</taxon>
        <taxon>Craniata</taxon>
        <taxon>Vertebrata</taxon>
        <taxon>Cyclostomata</taxon>
        <taxon>Hyperoartia</taxon>
        <taxon>Petromyzontiformes</taxon>
        <taxon>Petromyzontidae</taxon>
        <taxon>Petromyzon</taxon>
    </lineage>
</organism>
<accession>A0AAJ7ST27</accession>
<keyword evidence="6" id="KW-1185">Reference proteome</keyword>
<dbReference type="PANTHER" id="PTHR22603">
    <property type="entry name" value="CHOLINE/ETHANOALAMINE KINASE"/>
    <property type="match status" value="1"/>
</dbReference>
<keyword evidence="1" id="KW-0444">Lipid biosynthesis</keyword>
<dbReference type="Pfam" id="PF01633">
    <property type="entry name" value="Choline_kinase"/>
    <property type="match status" value="1"/>
</dbReference>
<comment type="similarity">
    <text evidence="4">Belongs to the choline/ethanolamine kinase family.</text>
</comment>
<dbReference type="PANTHER" id="PTHR22603:SF93">
    <property type="entry name" value="RE24176P"/>
    <property type="match status" value="1"/>
</dbReference>
<dbReference type="CDD" id="cd05156">
    <property type="entry name" value="ChoK_euk"/>
    <property type="match status" value="1"/>
</dbReference>